<dbReference type="Pfam" id="PF10704">
    <property type="entry name" value="DUF2508"/>
    <property type="match status" value="1"/>
</dbReference>
<dbReference type="AlphaFoldDB" id="A0A1E5LCX0"/>
<sequence length="61" mass="7387">MLFLKKKKSARERNVERLLLLLEKAKTEWINIRDLYEKSVDPSDELRYELQLAKSILEPFH</sequence>
<reference evidence="1 2" key="1">
    <citation type="submission" date="2016-08" db="EMBL/GenBank/DDBJ databases">
        <title>Genome of Bacillus solimangrovi GH2-4.</title>
        <authorList>
            <person name="Lim S."/>
            <person name="Kim B.-C."/>
        </authorList>
    </citation>
    <scope>NUCLEOTIDE SEQUENCE [LARGE SCALE GENOMIC DNA]</scope>
    <source>
        <strain evidence="1 2">GH2-4</strain>
    </source>
</reference>
<dbReference type="InterPro" id="IPR019644">
    <property type="entry name" value="DUF2508"/>
</dbReference>
<accession>A0A1E5LCX0</accession>
<evidence type="ECO:0000313" key="2">
    <source>
        <dbReference type="Proteomes" id="UP000095209"/>
    </source>
</evidence>
<feature type="non-terminal residue" evidence="1">
    <location>
        <position position="61"/>
    </location>
</feature>
<dbReference type="Proteomes" id="UP000095209">
    <property type="component" value="Unassembled WGS sequence"/>
</dbReference>
<protein>
    <submittedName>
        <fullName evidence="1">Uncharacterized protein</fullName>
    </submittedName>
</protein>
<proteinExistence type="predicted"/>
<evidence type="ECO:0000313" key="1">
    <source>
        <dbReference type="EMBL" id="OEH91937.1"/>
    </source>
</evidence>
<organism evidence="1 2">
    <name type="scientific">Bacillus solimangrovi</name>
    <dbReference type="NCBI Taxonomy" id="1305675"/>
    <lineage>
        <taxon>Bacteria</taxon>
        <taxon>Bacillati</taxon>
        <taxon>Bacillota</taxon>
        <taxon>Bacilli</taxon>
        <taxon>Bacillales</taxon>
        <taxon>Bacillaceae</taxon>
        <taxon>Bacillus</taxon>
    </lineage>
</organism>
<gene>
    <name evidence="1" type="ORF">BFG57_17675</name>
</gene>
<name>A0A1E5LCX0_9BACI</name>
<dbReference type="EMBL" id="MJEH01000043">
    <property type="protein sequence ID" value="OEH91937.1"/>
    <property type="molecule type" value="Genomic_DNA"/>
</dbReference>
<dbReference type="STRING" id="1305675.BFG57_17675"/>
<dbReference type="RefSeq" id="WP_069718049.1">
    <property type="nucleotide sequence ID" value="NZ_MJEH01000043.1"/>
</dbReference>
<comment type="caution">
    <text evidence="1">The sequence shown here is derived from an EMBL/GenBank/DDBJ whole genome shotgun (WGS) entry which is preliminary data.</text>
</comment>
<keyword evidence="2" id="KW-1185">Reference proteome</keyword>